<dbReference type="AlphaFoldDB" id="A0A8S9NIF8"/>
<dbReference type="InterPro" id="IPR051144">
    <property type="entry name" value="Formin_homology_domain"/>
</dbReference>
<feature type="compositionally biased region" description="Low complexity" evidence="2">
    <location>
        <begin position="516"/>
        <end position="525"/>
    </location>
</feature>
<gene>
    <name evidence="4" type="ORF">F2Q69_00045282</name>
</gene>
<name>A0A8S9NIF8_BRACR</name>
<organism evidence="4 5">
    <name type="scientific">Brassica cretica</name>
    <name type="common">Mustard</name>
    <dbReference type="NCBI Taxonomy" id="69181"/>
    <lineage>
        <taxon>Eukaryota</taxon>
        <taxon>Viridiplantae</taxon>
        <taxon>Streptophyta</taxon>
        <taxon>Embryophyta</taxon>
        <taxon>Tracheophyta</taxon>
        <taxon>Spermatophyta</taxon>
        <taxon>Magnoliopsida</taxon>
        <taxon>eudicotyledons</taxon>
        <taxon>Gunneridae</taxon>
        <taxon>Pentapetalae</taxon>
        <taxon>rosids</taxon>
        <taxon>malvids</taxon>
        <taxon>Brassicales</taxon>
        <taxon>Brassicaceae</taxon>
        <taxon>Brassiceae</taxon>
        <taxon>Brassica</taxon>
    </lineage>
</organism>
<evidence type="ECO:0000313" key="4">
    <source>
        <dbReference type="EMBL" id="KAF3502196.1"/>
    </source>
</evidence>
<dbReference type="InterPro" id="IPR014020">
    <property type="entry name" value="Tensin_C2-dom"/>
</dbReference>
<keyword evidence="1" id="KW-0378">Hydrolase</keyword>
<feature type="domain" description="C2 tensin-type" evidence="3">
    <location>
        <begin position="776"/>
        <end position="935"/>
    </location>
</feature>
<feature type="region of interest" description="Disordered" evidence="2">
    <location>
        <begin position="937"/>
        <end position="1011"/>
    </location>
</feature>
<feature type="non-terminal residue" evidence="4">
    <location>
        <position position="1"/>
    </location>
</feature>
<evidence type="ECO:0000313" key="5">
    <source>
        <dbReference type="Proteomes" id="UP000712600"/>
    </source>
</evidence>
<accession>A0A8S9NIF8</accession>
<feature type="compositionally biased region" description="Pro residues" evidence="2">
    <location>
        <begin position="346"/>
        <end position="358"/>
    </location>
</feature>
<dbReference type="Gene3D" id="2.60.40.1110">
    <property type="match status" value="1"/>
</dbReference>
<protein>
    <recommendedName>
        <fullName evidence="3">C2 tensin-type domain-containing protein</fullName>
    </recommendedName>
</protein>
<comment type="caution">
    <text evidence="4">The sequence shown here is derived from an EMBL/GenBank/DDBJ whole genome shotgun (WGS) entry which is preliminary data.</text>
</comment>
<dbReference type="SMART" id="SM01326">
    <property type="entry name" value="PTEN_C2"/>
    <property type="match status" value="2"/>
</dbReference>
<feature type="compositionally biased region" description="Pro residues" evidence="2">
    <location>
        <begin position="951"/>
        <end position="980"/>
    </location>
</feature>
<sequence>MSVFRKHFYRKAPDRLVEISEHVYAFDCCFSCDVMGNDEYKLYLDGIVAQLHDHYPYASFMVCNFRAGYQRSRISTLLSQYRMQVMDYPNQQGSVPLLPLQVINQFLISSESWLGQQNVMLMHCERGSLPLLDFMLSALLLYIDRYHGDQKTLELAYNQGSMELLRHASSLNPRPSQLRYLQYISTSSEWPSSEAPLLLDCLILKGLSHFEWRRDWRPSLRVFGQDPKPRACRSSILLFSTPNTDHMYQQEECIMVMLDIQCRVQGDIVLEFVNLSDYLVCEEMIFRIMFHTAFVRGNVLKVRRTMMDILWDAKDEFPKELEAELIFSNAVVPAMSTAPPLCPLMPRGVPPPPPPPPFRYGGPPTSTPPPAGTPSPEMHGVAPPPPPLPSFRHGGLSPPLRQPMGAPTSPIRGRVPPPPPPFRYGGPPTSTPPPMGTPSHAMHGGAPPPQFRYGGFSPPLRPPMGDPPRPMRGGVPPPPPPPPLRSNRRGVPPPPPPPPPFIYGKPQTPTPPPKGTPSSPMRGGSPRPPPFRYGGHSPPLWQLMGTPSSSIRRVAPPPPQPPPMRGGRGRSGLGSSSKRRSSVRPILLPWAFNKILREEFQRYGGQTAPDNVSEIEAFFRGVGEDGGRFVDLNRSIRCFGSIVNRASNNNLPVACLVSYLFGLGFTNVSVPTVLLQKPSGSSCRDLRACLWQLQDHFPYASFLVFNFREGDQRSQISDVLSQHDMTVMDYPSHYQNCPLLPLEMIHHFLKSSESWLSLEGQQNVLLMHCEKGGWPVLAFMLSGLLLYRKQYQEEQKTLEMTLKPEPTEVPYFSFPHQRQRNTLVSTNRTVEECTLVKLDIQYCRVQGDVVLECIILHDDLVREEMVFRVMFNTAFVRAGSPPPLAYYSLGHLQTSQISSPPFSYVMGNSRTMLPPPSLPPPPPPLYFSSLNTTKAMRNASRKAHPPHQMHGPPPPPPTRGLAPIPPVCEPFVGPPPPPPSILGGTGAAVDPKGSGLLRPMYGAPTPPPMRG</sequence>
<dbReference type="InterPro" id="IPR035892">
    <property type="entry name" value="C2_domain_sf"/>
</dbReference>
<dbReference type="PANTHER" id="PTHR45733">
    <property type="entry name" value="FORMIN-J"/>
    <property type="match status" value="1"/>
</dbReference>
<feature type="domain" description="C2 tensin-type" evidence="3">
    <location>
        <begin position="194"/>
        <end position="330"/>
    </location>
</feature>
<feature type="region of interest" description="Disordered" evidence="2">
    <location>
        <begin position="346"/>
        <end position="580"/>
    </location>
</feature>
<proteinExistence type="predicted"/>
<dbReference type="EMBL" id="QGKX02001621">
    <property type="protein sequence ID" value="KAF3502196.1"/>
    <property type="molecule type" value="Genomic_DNA"/>
</dbReference>
<feature type="compositionally biased region" description="Pro residues" evidence="2">
    <location>
        <begin position="459"/>
        <end position="484"/>
    </location>
</feature>
<dbReference type="Pfam" id="PF10409">
    <property type="entry name" value="PTEN_C2"/>
    <property type="match status" value="2"/>
</dbReference>
<dbReference type="PROSITE" id="PS51182">
    <property type="entry name" value="C2_TENSIN"/>
    <property type="match status" value="2"/>
</dbReference>
<dbReference type="Proteomes" id="UP000712600">
    <property type="component" value="Unassembled WGS sequence"/>
</dbReference>
<evidence type="ECO:0000256" key="1">
    <source>
        <dbReference type="ARBA" id="ARBA00022912"/>
    </source>
</evidence>
<reference evidence="4" key="1">
    <citation type="submission" date="2019-12" db="EMBL/GenBank/DDBJ databases">
        <title>Genome sequencing and annotation of Brassica cretica.</title>
        <authorList>
            <person name="Studholme D.J."/>
            <person name="Sarris P."/>
        </authorList>
    </citation>
    <scope>NUCLEOTIDE SEQUENCE</scope>
    <source>
        <strain evidence="4">PFS-109/04</strain>
        <tissue evidence="4">Leaf</tissue>
    </source>
</reference>
<dbReference type="PANTHER" id="PTHR45733:SF10">
    <property type="entry name" value="FORMIN-LIKE PROTEIN 15A-RELATED"/>
    <property type="match status" value="1"/>
</dbReference>
<feature type="compositionally biased region" description="Pro residues" evidence="2">
    <location>
        <begin position="491"/>
        <end position="501"/>
    </location>
</feature>
<dbReference type="GO" id="GO:0004721">
    <property type="term" value="F:phosphoprotein phosphatase activity"/>
    <property type="evidence" value="ECO:0007669"/>
    <property type="project" value="UniProtKB-KW"/>
</dbReference>
<dbReference type="SUPFAM" id="SSF49562">
    <property type="entry name" value="C2 domain (Calcium/lipid-binding domain, CaLB)"/>
    <property type="match status" value="2"/>
</dbReference>
<dbReference type="Gene3D" id="3.90.190.10">
    <property type="entry name" value="Protein tyrosine phosphatase superfamily"/>
    <property type="match status" value="2"/>
</dbReference>
<evidence type="ECO:0000256" key="2">
    <source>
        <dbReference type="SAM" id="MobiDB-lite"/>
    </source>
</evidence>
<feature type="compositionally biased region" description="Pro residues" evidence="2">
    <location>
        <begin position="555"/>
        <end position="564"/>
    </location>
</feature>
<evidence type="ECO:0000259" key="3">
    <source>
        <dbReference type="PROSITE" id="PS51182"/>
    </source>
</evidence>
<dbReference type="InterPro" id="IPR029021">
    <property type="entry name" value="Prot-tyrosine_phosphatase-like"/>
</dbReference>
<keyword evidence="1" id="KW-0904">Protein phosphatase</keyword>